<dbReference type="Gene3D" id="3.30.70.120">
    <property type="match status" value="1"/>
</dbReference>
<dbReference type="EMBL" id="QKTW01000022">
    <property type="protein sequence ID" value="PZF71623.1"/>
    <property type="molecule type" value="Genomic_DNA"/>
</dbReference>
<dbReference type="AlphaFoldDB" id="A0A2W2BUY1"/>
<evidence type="ECO:0000313" key="3">
    <source>
        <dbReference type="Proteomes" id="UP000248745"/>
    </source>
</evidence>
<gene>
    <name evidence="2" type="ORF">DN068_16245</name>
</gene>
<accession>A0A2W2BUY1</accession>
<dbReference type="RefSeq" id="WP_110999997.1">
    <property type="nucleotide sequence ID" value="NZ_QKTW01000022.1"/>
</dbReference>
<evidence type="ECO:0000313" key="2">
    <source>
        <dbReference type="EMBL" id="PZF71623.1"/>
    </source>
</evidence>
<dbReference type="InterPro" id="IPR011322">
    <property type="entry name" value="N-reg_PII-like_a/b"/>
</dbReference>
<organism evidence="2 3">
    <name type="scientific">Taibaiella soli</name>
    <dbReference type="NCBI Taxonomy" id="1649169"/>
    <lineage>
        <taxon>Bacteria</taxon>
        <taxon>Pseudomonadati</taxon>
        <taxon>Bacteroidota</taxon>
        <taxon>Chitinophagia</taxon>
        <taxon>Chitinophagales</taxon>
        <taxon>Chitinophagaceae</taxon>
        <taxon>Taibaiella</taxon>
    </lineage>
</organism>
<comment type="similarity">
    <text evidence="1">Belongs to the UPF0166 family.</text>
</comment>
<proteinExistence type="inferred from homology"/>
<evidence type="ECO:0000256" key="1">
    <source>
        <dbReference type="ARBA" id="ARBA00010554"/>
    </source>
</evidence>
<dbReference type="OrthoDB" id="7559118at2"/>
<dbReference type="InterPro" id="IPR015867">
    <property type="entry name" value="N-reg_PII/ATP_PRibTrfase_C"/>
</dbReference>
<protein>
    <submittedName>
        <fullName evidence="2">Uncharacterized protein</fullName>
    </submittedName>
</protein>
<name>A0A2W2BUY1_9BACT</name>
<comment type="caution">
    <text evidence="2">The sequence shown here is derived from an EMBL/GenBank/DDBJ whole genome shotgun (WGS) entry which is preliminary data.</text>
</comment>
<dbReference type="Pfam" id="PF02641">
    <property type="entry name" value="DUF190"/>
    <property type="match status" value="1"/>
</dbReference>
<keyword evidence="3" id="KW-1185">Reference proteome</keyword>
<dbReference type="Proteomes" id="UP000248745">
    <property type="component" value="Unassembled WGS sequence"/>
</dbReference>
<sequence length="127" mass="14609">MNIKISTDKLGSLRIFIKANDMLPATSFWYKLFPINLSRYLIKQAKLSGIRAANILTTQAGYCNGSAIQTWGVETGSYKLTLCVELVDTLEKLEDFFRNHQTLLKNKLVLFRELERWQSESQDDKTT</sequence>
<reference evidence="2 3" key="1">
    <citation type="submission" date="2018-06" db="EMBL/GenBank/DDBJ databases">
        <title>Mucibacter soli gen. nov., sp. nov., a new member of the family Chitinophagaceae producing mucin.</title>
        <authorList>
            <person name="Kim M.-K."/>
            <person name="Park S."/>
            <person name="Kim T.-S."/>
            <person name="Joung Y."/>
            <person name="Han J.-H."/>
            <person name="Kim S.B."/>
        </authorList>
    </citation>
    <scope>NUCLEOTIDE SEQUENCE [LARGE SCALE GENOMIC DNA]</scope>
    <source>
        <strain evidence="2 3">R1-15</strain>
    </source>
</reference>
<dbReference type="InterPro" id="IPR003793">
    <property type="entry name" value="UPF0166"/>
</dbReference>
<dbReference type="SUPFAM" id="SSF54913">
    <property type="entry name" value="GlnB-like"/>
    <property type="match status" value="1"/>
</dbReference>